<evidence type="ECO:0000259" key="6">
    <source>
        <dbReference type="Pfam" id="PF13664"/>
    </source>
</evidence>
<evidence type="ECO:0000256" key="2">
    <source>
        <dbReference type="ARBA" id="ARBA00022692"/>
    </source>
</evidence>
<comment type="subcellular location">
    <subcellularLocation>
        <location evidence="1">Membrane</location>
    </subcellularLocation>
</comment>
<gene>
    <name evidence="8" type="primary">TMEM205</name>
</gene>
<proteinExistence type="predicted"/>
<evidence type="ECO:0000313" key="7">
    <source>
        <dbReference type="Proteomes" id="UP000504602"/>
    </source>
</evidence>
<evidence type="ECO:0000256" key="4">
    <source>
        <dbReference type="ARBA" id="ARBA00023136"/>
    </source>
</evidence>
<evidence type="ECO:0000313" key="8">
    <source>
        <dbReference type="RefSeq" id="XP_030914456.1"/>
    </source>
</evidence>
<evidence type="ECO:0000256" key="1">
    <source>
        <dbReference type="ARBA" id="ARBA00004370"/>
    </source>
</evidence>
<feature type="transmembrane region" description="Helical" evidence="5">
    <location>
        <begin position="66"/>
        <end position="85"/>
    </location>
</feature>
<dbReference type="CTD" id="374882"/>
<dbReference type="GeneID" id="115948071"/>
<accession>A0A8N5EU08</accession>
<dbReference type="PANTHER" id="PTHR46916">
    <property type="entry name" value="TRANSMEMBRANE PROTEIN 205"/>
    <property type="match status" value="1"/>
</dbReference>
<organism evidence="7 8">
    <name type="scientific">Geospiza fortis</name>
    <name type="common">Medium ground-finch</name>
    <dbReference type="NCBI Taxonomy" id="48883"/>
    <lineage>
        <taxon>Eukaryota</taxon>
        <taxon>Metazoa</taxon>
        <taxon>Chordata</taxon>
        <taxon>Craniata</taxon>
        <taxon>Vertebrata</taxon>
        <taxon>Euteleostomi</taxon>
        <taxon>Archelosauria</taxon>
        <taxon>Archosauria</taxon>
        <taxon>Dinosauria</taxon>
        <taxon>Saurischia</taxon>
        <taxon>Theropoda</taxon>
        <taxon>Coelurosauria</taxon>
        <taxon>Aves</taxon>
        <taxon>Neognathae</taxon>
        <taxon>Neoaves</taxon>
        <taxon>Telluraves</taxon>
        <taxon>Australaves</taxon>
        <taxon>Passeriformes</taxon>
        <taxon>Thraupidae</taxon>
        <taxon>Geospiza</taxon>
    </lineage>
</organism>
<dbReference type="GO" id="GO:0016020">
    <property type="term" value="C:membrane"/>
    <property type="evidence" value="ECO:0007669"/>
    <property type="project" value="UniProtKB-SubCell"/>
</dbReference>
<dbReference type="OrthoDB" id="1641132at2759"/>
<reference evidence="8" key="1">
    <citation type="submission" date="2025-08" db="UniProtKB">
        <authorList>
            <consortium name="RefSeq"/>
        </authorList>
    </citation>
    <scope>IDENTIFICATION</scope>
</reference>
<feature type="transmembrane region" description="Helical" evidence="5">
    <location>
        <begin position="97"/>
        <end position="117"/>
    </location>
</feature>
<feature type="transmembrane region" description="Helical" evidence="5">
    <location>
        <begin position="23"/>
        <end position="46"/>
    </location>
</feature>
<feature type="domain" description="TMEM205-like" evidence="6">
    <location>
        <begin position="27"/>
        <end position="123"/>
    </location>
</feature>
<name>A0A8N5EU08_GEOFO</name>
<dbReference type="PANTHER" id="PTHR46916:SF1">
    <property type="entry name" value="TRANSMEMBRANE PROTEIN 205"/>
    <property type="match status" value="1"/>
</dbReference>
<dbReference type="RefSeq" id="XP_030914456.1">
    <property type="nucleotide sequence ID" value="XM_031058596.1"/>
</dbReference>
<dbReference type="InterPro" id="IPR025423">
    <property type="entry name" value="TMEM205-like"/>
</dbReference>
<dbReference type="AlphaFoldDB" id="A0A8N5EU08"/>
<keyword evidence="4 5" id="KW-0472">Membrane</keyword>
<keyword evidence="2 5" id="KW-0812">Transmembrane</keyword>
<evidence type="ECO:0000256" key="3">
    <source>
        <dbReference type="ARBA" id="ARBA00022989"/>
    </source>
</evidence>
<sequence>MKGPVPIQHAMASDTEPSHTIKLLHLLVLSTSWGMQVWVTFVAGFVMSRHLPRHTFGSMQRELFPYYFHISSTCAFLNLTLFAMSHPSEQLGQEHKTQIIIFLVCIAASVLNTQCFGRAASDLVAELQRVEQSHGLGQELGQELGLAASEPRRQLRASDPGYRRLARSFALHHALSSLCNLLCILCNGLSLQHLAGQLSAL</sequence>
<evidence type="ECO:0000256" key="5">
    <source>
        <dbReference type="SAM" id="Phobius"/>
    </source>
</evidence>
<dbReference type="InterPro" id="IPR042623">
    <property type="entry name" value="TMEM205"/>
</dbReference>
<dbReference type="Proteomes" id="UP000504602">
    <property type="component" value="Unplaced"/>
</dbReference>
<dbReference type="Pfam" id="PF13664">
    <property type="entry name" value="DUF4149"/>
    <property type="match status" value="1"/>
</dbReference>
<protein>
    <submittedName>
        <fullName evidence="8">Transmembrane protein 205</fullName>
    </submittedName>
</protein>
<keyword evidence="7" id="KW-1185">Reference proteome</keyword>
<keyword evidence="3 5" id="KW-1133">Transmembrane helix</keyword>